<dbReference type="GO" id="GO:0008270">
    <property type="term" value="F:zinc ion binding"/>
    <property type="evidence" value="ECO:0007669"/>
    <property type="project" value="UniProtKB-KW"/>
</dbReference>
<keyword evidence="4 9" id="KW-0862">Zinc</keyword>
<evidence type="ECO:0000256" key="1">
    <source>
        <dbReference type="ARBA" id="ARBA00004335"/>
    </source>
</evidence>
<reference evidence="11 12" key="2">
    <citation type="submission" date="2018-11" db="EMBL/GenBank/DDBJ databases">
        <authorList>
            <consortium name="Pathogen Informatics"/>
        </authorList>
    </citation>
    <scope>NUCLEOTIDE SEQUENCE [LARGE SCALE GENOMIC DNA]</scope>
</reference>
<sequence>MTSAFSSLMQCKFYARGDCRNGDQCPFVHTTEPETKDSPQSHTKIASFTSNPYKYYAQAQSRPVNTNHNTLAQFADQSRWKWVSPKLKQTNEAKKKPSSDISEIHDDKKLSVEVNSSNHDVVSNEVEAGNISITEIYMGIKNRSAAEISSKEFEEFLQHNDYDYNFDDESHYSNIKDLSAEQIKQFEADHFDYGQVPVVPPPKEFC</sequence>
<evidence type="ECO:0000259" key="10">
    <source>
        <dbReference type="PROSITE" id="PS50103"/>
    </source>
</evidence>
<dbReference type="AlphaFoldDB" id="A0A0N5D0S5"/>
<dbReference type="Gene3D" id="4.10.1000.10">
    <property type="entry name" value="Zinc finger, CCCH-type"/>
    <property type="match status" value="1"/>
</dbReference>
<evidence type="ECO:0000256" key="2">
    <source>
        <dbReference type="ARBA" id="ARBA00022723"/>
    </source>
</evidence>
<dbReference type="WBParaSite" id="TCLT_0000641501-mRNA-1">
    <property type="protein sequence ID" value="TCLT_0000641501-mRNA-1"/>
    <property type="gene ID" value="TCLT_0000641501"/>
</dbReference>
<dbReference type="SMART" id="SM00356">
    <property type="entry name" value="ZnF_C3H1"/>
    <property type="match status" value="1"/>
</dbReference>
<evidence type="ECO:0000313" key="13">
    <source>
        <dbReference type="WBParaSite" id="TCLT_0000641501-mRNA-1"/>
    </source>
</evidence>
<keyword evidence="3 9" id="KW-0863">Zinc-finger</keyword>
<evidence type="ECO:0000313" key="12">
    <source>
        <dbReference type="Proteomes" id="UP000276776"/>
    </source>
</evidence>
<gene>
    <name evidence="11" type="ORF">TCLT_LOCUS6404</name>
</gene>
<accession>A0A0N5D0S5</accession>
<keyword evidence="12" id="KW-1185">Reference proteome</keyword>
<keyword evidence="5" id="KW-0539">Nucleus</keyword>
<dbReference type="Pfam" id="PF18345">
    <property type="entry name" value="zf_CCCH_4"/>
    <property type="match status" value="1"/>
</dbReference>
<dbReference type="EMBL" id="UYYF01004412">
    <property type="protein sequence ID" value="VDN03754.1"/>
    <property type="molecule type" value="Genomic_DNA"/>
</dbReference>
<evidence type="ECO:0000256" key="9">
    <source>
        <dbReference type="PROSITE-ProRule" id="PRU00723"/>
    </source>
</evidence>
<organism evidence="13">
    <name type="scientific">Thelazia callipaeda</name>
    <name type="common">Oriental eyeworm</name>
    <name type="synonym">Parasitic nematode</name>
    <dbReference type="NCBI Taxonomy" id="103827"/>
    <lineage>
        <taxon>Eukaryota</taxon>
        <taxon>Metazoa</taxon>
        <taxon>Ecdysozoa</taxon>
        <taxon>Nematoda</taxon>
        <taxon>Chromadorea</taxon>
        <taxon>Rhabditida</taxon>
        <taxon>Spirurina</taxon>
        <taxon>Spiruromorpha</taxon>
        <taxon>Thelazioidea</taxon>
        <taxon>Thelaziidae</taxon>
        <taxon>Thelazia</taxon>
    </lineage>
</organism>
<dbReference type="OMA" id="ACPFAHI"/>
<evidence type="ECO:0000256" key="3">
    <source>
        <dbReference type="ARBA" id="ARBA00022771"/>
    </source>
</evidence>
<dbReference type="InterPro" id="IPR051767">
    <property type="entry name" value="Nucleoporin_NUP42"/>
</dbReference>
<comment type="subcellular location">
    <subcellularLocation>
        <location evidence="1">Nucleus membrane</location>
        <topology evidence="1">Peripheral membrane protein</topology>
        <orientation evidence="1">Cytoplasmic side</orientation>
    </subcellularLocation>
</comment>
<feature type="zinc finger region" description="C3H1-type" evidence="9">
    <location>
        <begin position="5"/>
        <end position="32"/>
    </location>
</feature>
<dbReference type="InterPro" id="IPR036855">
    <property type="entry name" value="Znf_CCCH_sf"/>
</dbReference>
<proteinExistence type="predicted"/>
<feature type="domain" description="C3H1-type" evidence="10">
    <location>
        <begin position="5"/>
        <end position="32"/>
    </location>
</feature>
<dbReference type="PANTHER" id="PTHR46527:SF1">
    <property type="entry name" value="NUCLEOPORIN NUP42"/>
    <property type="match status" value="1"/>
</dbReference>
<dbReference type="SUPFAM" id="SSF90229">
    <property type="entry name" value="CCCH zinc finger"/>
    <property type="match status" value="1"/>
</dbReference>
<comment type="function">
    <text evidence="6">Required for the export of mRNAs containing poly(A) tails from the nucleus into the cytoplasm.</text>
</comment>
<protein>
    <recommendedName>
        <fullName evidence="7">Nucleoporin NUP42</fullName>
    </recommendedName>
    <alternativeName>
        <fullName evidence="8">Nucleoporin-like protein 2</fullName>
    </alternativeName>
</protein>
<dbReference type="OrthoDB" id="20729at2759"/>
<evidence type="ECO:0000313" key="11">
    <source>
        <dbReference type="EMBL" id="VDN03754.1"/>
    </source>
</evidence>
<evidence type="ECO:0000256" key="5">
    <source>
        <dbReference type="ARBA" id="ARBA00023242"/>
    </source>
</evidence>
<name>A0A0N5D0S5_THECL</name>
<dbReference type="PANTHER" id="PTHR46527">
    <property type="entry name" value="NUCLEOPORIN-LIKE PROTEIN 2"/>
    <property type="match status" value="1"/>
</dbReference>
<keyword evidence="2 9" id="KW-0479">Metal-binding</keyword>
<evidence type="ECO:0000256" key="6">
    <source>
        <dbReference type="ARBA" id="ARBA00037262"/>
    </source>
</evidence>
<dbReference type="Proteomes" id="UP000276776">
    <property type="component" value="Unassembled WGS sequence"/>
</dbReference>
<evidence type="ECO:0000256" key="8">
    <source>
        <dbReference type="ARBA" id="ARBA00042384"/>
    </source>
</evidence>
<dbReference type="InterPro" id="IPR000571">
    <property type="entry name" value="Znf_CCCH"/>
</dbReference>
<dbReference type="GO" id="GO:0031965">
    <property type="term" value="C:nuclear membrane"/>
    <property type="evidence" value="ECO:0007669"/>
    <property type="project" value="UniProtKB-SubCell"/>
</dbReference>
<evidence type="ECO:0000256" key="4">
    <source>
        <dbReference type="ARBA" id="ARBA00022833"/>
    </source>
</evidence>
<dbReference type="PROSITE" id="PS50103">
    <property type="entry name" value="ZF_C3H1"/>
    <property type="match status" value="1"/>
</dbReference>
<reference evidence="13" key="1">
    <citation type="submission" date="2017-02" db="UniProtKB">
        <authorList>
            <consortium name="WormBaseParasite"/>
        </authorList>
    </citation>
    <scope>IDENTIFICATION</scope>
</reference>
<evidence type="ECO:0000256" key="7">
    <source>
        <dbReference type="ARBA" id="ARBA00039886"/>
    </source>
</evidence>